<accession>A0A6A6QUG5</accession>
<proteinExistence type="predicted"/>
<organism evidence="2 3">
    <name type="scientific">Lophium mytilinum</name>
    <dbReference type="NCBI Taxonomy" id="390894"/>
    <lineage>
        <taxon>Eukaryota</taxon>
        <taxon>Fungi</taxon>
        <taxon>Dikarya</taxon>
        <taxon>Ascomycota</taxon>
        <taxon>Pezizomycotina</taxon>
        <taxon>Dothideomycetes</taxon>
        <taxon>Pleosporomycetidae</taxon>
        <taxon>Mytilinidiales</taxon>
        <taxon>Mytilinidiaceae</taxon>
        <taxon>Lophium</taxon>
    </lineage>
</organism>
<dbReference type="AlphaFoldDB" id="A0A6A6QUG5"/>
<dbReference type="SUPFAM" id="SSF52047">
    <property type="entry name" value="RNI-like"/>
    <property type="match status" value="1"/>
</dbReference>
<reference evidence="2" key="1">
    <citation type="journal article" date="2020" name="Stud. Mycol.">
        <title>101 Dothideomycetes genomes: a test case for predicting lifestyles and emergence of pathogens.</title>
        <authorList>
            <person name="Haridas S."/>
            <person name="Albert R."/>
            <person name="Binder M."/>
            <person name="Bloem J."/>
            <person name="Labutti K."/>
            <person name="Salamov A."/>
            <person name="Andreopoulos B."/>
            <person name="Baker S."/>
            <person name="Barry K."/>
            <person name="Bills G."/>
            <person name="Bluhm B."/>
            <person name="Cannon C."/>
            <person name="Castanera R."/>
            <person name="Culley D."/>
            <person name="Daum C."/>
            <person name="Ezra D."/>
            <person name="Gonzalez J."/>
            <person name="Henrissat B."/>
            <person name="Kuo A."/>
            <person name="Liang C."/>
            <person name="Lipzen A."/>
            <person name="Lutzoni F."/>
            <person name="Magnuson J."/>
            <person name="Mondo S."/>
            <person name="Nolan M."/>
            <person name="Ohm R."/>
            <person name="Pangilinan J."/>
            <person name="Park H.-J."/>
            <person name="Ramirez L."/>
            <person name="Alfaro M."/>
            <person name="Sun H."/>
            <person name="Tritt A."/>
            <person name="Yoshinaga Y."/>
            <person name="Zwiers L.-H."/>
            <person name="Turgeon B."/>
            <person name="Goodwin S."/>
            <person name="Spatafora J."/>
            <person name="Crous P."/>
            <person name="Grigoriev I."/>
        </authorList>
    </citation>
    <scope>NUCLEOTIDE SEQUENCE</scope>
    <source>
        <strain evidence="2">CBS 269.34</strain>
    </source>
</reference>
<evidence type="ECO:0000313" key="3">
    <source>
        <dbReference type="Proteomes" id="UP000799750"/>
    </source>
</evidence>
<dbReference type="Gene3D" id="3.80.10.10">
    <property type="entry name" value="Ribonuclease Inhibitor"/>
    <property type="match status" value="1"/>
</dbReference>
<keyword evidence="3" id="KW-1185">Reference proteome</keyword>
<evidence type="ECO:0000259" key="1">
    <source>
        <dbReference type="Pfam" id="PF13013"/>
    </source>
</evidence>
<dbReference type="Proteomes" id="UP000799750">
    <property type="component" value="Unassembled WGS sequence"/>
</dbReference>
<dbReference type="InterPro" id="IPR032675">
    <property type="entry name" value="LRR_dom_sf"/>
</dbReference>
<evidence type="ECO:0000313" key="2">
    <source>
        <dbReference type="EMBL" id="KAF2495782.1"/>
    </source>
</evidence>
<dbReference type="OrthoDB" id="4840564at2759"/>
<dbReference type="Pfam" id="PF13013">
    <property type="entry name" value="F-box-like_2"/>
    <property type="match status" value="1"/>
</dbReference>
<protein>
    <recommendedName>
        <fullName evidence="1">F-box domain-containing protein</fullName>
    </recommendedName>
</protein>
<feature type="domain" description="F-box" evidence="1">
    <location>
        <begin position="47"/>
        <end position="118"/>
    </location>
</feature>
<dbReference type="InterPro" id="IPR001810">
    <property type="entry name" value="F-box_dom"/>
</dbReference>
<sequence>MGNQLLLLGLRSKAPSVPYEGDPEILAEMAFSGFSPEELYLALNPPFRILDLPEELLNEIVALACSDYMSPAKGMFVPRQSTYKAALSLSRVCKTFYRLATPILYSSLKYWERRYDTASLRTPHQLLYQTLQSKPSLARCCKELELELHDYNRPDEESESDESPSIKECRCSNQHIHGCGWKVVQSTLALLPRVESLGLRFTYTPEYTAPGSLCLQSLCEVLTPLRQLKKLKLGNFYRGSKFPKEFEGSAAFTSIELRHVNRDFEEFAAFLTWPARLEHVTLTGTFFWPEDAICPIDVSDFRNLETLWLHTRNMIAQWTAEDVCRNILSAPRLRKLGWDGWQEVDYEGGQEMDDQGYPHLPCLDSRPEQAQWLSRVVSLASADNSALREVEILLWPYGKGRSRKTEAEAYLELLDPVKSEMAALGMRLVCQMYALPGLW</sequence>
<dbReference type="EMBL" id="MU004188">
    <property type="protein sequence ID" value="KAF2495782.1"/>
    <property type="molecule type" value="Genomic_DNA"/>
</dbReference>
<name>A0A6A6QUG5_9PEZI</name>
<gene>
    <name evidence="2" type="ORF">BU16DRAFT_617323</name>
</gene>